<comment type="caution">
    <text evidence="2">The sequence shown here is derived from an EMBL/GenBank/DDBJ whole genome shotgun (WGS) entry which is preliminary data.</text>
</comment>
<organism evidence="2 3">
    <name type="scientific">Oedothorax gibbosus</name>
    <dbReference type="NCBI Taxonomy" id="931172"/>
    <lineage>
        <taxon>Eukaryota</taxon>
        <taxon>Metazoa</taxon>
        <taxon>Ecdysozoa</taxon>
        <taxon>Arthropoda</taxon>
        <taxon>Chelicerata</taxon>
        <taxon>Arachnida</taxon>
        <taxon>Araneae</taxon>
        <taxon>Araneomorphae</taxon>
        <taxon>Entelegynae</taxon>
        <taxon>Araneoidea</taxon>
        <taxon>Linyphiidae</taxon>
        <taxon>Erigoninae</taxon>
        <taxon>Oedothorax</taxon>
    </lineage>
</organism>
<keyword evidence="1" id="KW-1133">Transmembrane helix</keyword>
<feature type="transmembrane region" description="Helical" evidence="1">
    <location>
        <begin position="284"/>
        <end position="309"/>
    </location>
</feature>
<dbReference type="Proteomes" id="UP000827092">
    <property type="component" value="Unassembled WGS sequence"/>
</dbReference>
<sequence length="312" mass="35807">MEKDKDNEYSEIIELFSIQPPDPTVPTRNPTAEAESAETKFGLYINLADIVRPRDTVSDVGSTTEERTSTTFKRYRKARRYSSIEETDVVHYENAAQLREGMDRMASTEQILSVDERNEDAMSLRTRLKYKKQRLGFVEFSAYAMMMIYEEVEKVVCLDVVFFLFSAVVTCLGCNRLVNSQIIKQDLQHDRGCGNLGSCRVSPRIPVMMVVSGLMDGVADIFSVWASFAKRLDWQDILRDSARVARVVMFFLHFYGLLIVYKSLPPEEENPESSSYCDPATFWLAFSYFHITFLSSVFIWIGMLVAIACHFR</sequence>
<feature type="transmembrane region" description="Helical" evidence="1">
    <location>
        <begin position="205"/>
        <end position="226"/>
    </location>
</feature>
<dbReference type="PANTHER" id="PTHR33444:SF2">
    <property type="entry name" value="MARVEL DOMAIN-CONTAINING PROTEIN"/>
    <property type="match status" value="1"/>
</dbReference>
<dbReference type="InterPro" id="IPR040350">
    <property type="entry name" value="TMEM272"/>
</dbReference>
<reference evidence="2 3" key="1">
    <citation type="journal article" date="2022" name="Nat. Ecol. Evol.">
        <title>A masculinizing supergene underlies an exaggerated male reproductive morph in a spider.</title>
        <authorList>
            <person name="Hendrickx F."/>
            <person name="De Corte Z."/>
            <person name="Sonet G."/>
            <person name="Van Belleghem S.M."/>
            <person name="Kostlbacher S."/>
            <person name="Vangestel C."/>
        </authorList>
    </citation>
    <scope>NUCLEOTIDE SEQUENCE [LARGE SCALE GENOMIC DNA]</scope>
    <source>
        <strain evidence="2">W744_W776</strain>
    </source>
</reference>
<feature type="transmembrane region" description="Helical" evidence="1">
    <location>
        <begin position="155"/>
        <end position="178"/>
    </location>
</feature>
<keyword evidence="1" id="KW-0472">Membrane</keyword>
<accession>A0AAV6TWE5</accession>
<keyword evidence="1" id="KW-0812">Transmembrane</keyword>
<gene>
    <name evidence="2" type="ORF">JTE90_013648</name>
</gene>
<dbReference type="PANTHER" id="PTHR33444">
    <property type="entry name" value="SI:DKEY-19B23.12-RELATED"/>
    <property type="match status" value="1"/>
</dbReference>
<dbReference type="AlphaFoldDB" id="A0AAV6TWE5"/>
<dbReference type="EMBL" id="JAFNEN010000967">
    <property type="protein sequence ID" value="KAG8175666.1"/>
    <property type="molecule type" value="Genomic_DNA"/>
</dbReference>
<protein>
    <submittedName>
        <fullName evidence="2">Uncharacterized protein</fullName>
    </submittedName>
</protein>
<evidence type="ECO:0000313" key="2">
    <source>
        <dbReference type="EMBL" id="KAG8175666.1"/>
    </source>
</evidence>
<proteinExistence type="predicted"/>
<evidence type="ECO:0000256" key="1">
    <source>
        <dbReference type="SAM" id="Phobius"/>
    </source>
</evidence>
<feature type="transmembrane region" description="Helical" evidence="1">
    <location>
        <begin position="247"/>
        <end position="264"/>
    </location>
</feature>
<keyword evidence="3" id="KW-1185">Reference proteome</keyword>
<name>A0AAV6TWE5_9ARAC</name>
<evidence type="ECO:0000313" key="3">
    <source>
        <dbReference type="Proteomes" id="UP000827092"/>
    </source>
</evidence>